<dbReference type="EMBL" id="JRPN01000042">
    <property type="protein sequence ID" value="KGT73698.1"/>
    <property type="molecule type" value="Genomic_DNA"/>
</dbReference>
<feature type="compositionally biased region" description="Basic residues" evidence="1">
    <location>
        <begin position="51"/>
        <end position="78"/>
    </location>
</feature>
<organism evidence="2 3">
    <name type="scientific">Bradyrhizobium japonicum</name>
    <dbReference type="NCBI Taxonomy" id="375"/>
    <lineage>
        <taxon>Bacteria</taxon>
        <taxon>Pseudomonadati</taxon>
        <taxon>Pseudomonadota</taxon>
        <taxon>Alphaproteobacteria</taxon>
        <taxon>Hyphomicrobiales</taxon>
        <taxon>Nitrobacteraceae</taxon>
        <taxon>Bradyrhizobium</taxon>
    </lineage>
</organism>
<dbReference type="Proteomes" id="UP000030377">
    <property type="component" value="Unassembled WGS sequence"/>
</dbReference>
<gene>
    <name evidence="2" type="ORF">MA20_42895</name>
</gene>
<sequence length="78" mass="8386">MKLNARELELQALRVRRYEAAQALKRELDAKDAAAVAQDAAAKPPASAAKPAKKAAAKSRRSRASSKIGRSRGSRKKS</sequence>
<accession>A0A0A3YJ10</accession>
<reference evidence="2 3" key="1">
    <citation type="submission" date="2014-09" db="EMBL/GenBank/DDBJ databases">
        <title>Draft genome of Bradyrhizobium japonicum Is-34.</title>
        <authorList>
            <person name="Tsurumaru H."/>
            <person name="Yamakawa T."/>
            <person name="Hashimoto S."/>
            <person name="Okizaki K."/>
            <person name="Kanesaki Y."/>
            <person name="Yoshikawa H."/>
            <person name="Yajima S."/>
        </authorList>
    </citation>
    <scope>NUCLEOTIDE SEQUENCE [LARGE SCALE GENOMIC DNA]</scope>
    <source>
        <strain evidence="2 3">Is-34</strain>
    </source>
</reference>
<evidence type="ECO:0000256" key="1">
    <source>
        <dbReference type="SAM" id="MobiDB-lite"/>
    </source>
</evidence>
<comment type="caution">
    <text evidence="2">The sequence shown here is derived from an EMBL/GenBank/DDBJ whole genome shotgun (WGS) entry which is preliminary data.</text>
</comment>
<protein>
    <submittedName>
        <fullName evidence="2">Uncharacterized protein</fullName>
    </submittedName>
</protein>
<proteinExistence type="predicted"/>
<feature type="region of interest" description="Disordered" evidence="1">
    <location>
        <begin position="29"/>
        <end position="78"/>
    </location>
</feature>
<dbReference type="AlphaFoldDB" id="A0A0A3YJ10"/>
<name>A0A0A3YJ10_BRAJP</name>
<evidence type="ECO:0000313" key="2">
    <source>
        <dbReference type="EMBL" id="KGT73698.1"/>
    </source>
</evidence>
<feature type="compositionally biased region" description="Low complexity" evidence="1">
    <location>
        <begin position="33"/>
        <end position="50"/>
    </location>
</feature>
<evidence type="ECO:0000313" key="3">
    <source>
        <dbReference type="Proteomes" id="UP000030377"/>
    </source>
</evidence>
<dbReference type="RefSeq" id="WP_038943365.1">
    <property type="nucleotide sequence ID" value="NZ_JRPN01000042.1"/>
</dbReference>